<sequence length="189" mass="21743">MEDFFKAKSLVELNPKDILLYGPSKLLVDEFLWHNPAVGIIASYTPKAKDVLDHFDVFRGVDQIESFAQATVVSCATFNQCEKENLTPLQLKENYIPLFISVGGVNFHHYLLEGETFICLGNIKFYKFRQMVVDGRIYKAPKGLNLKDYFENFKDEDLENYNLDDSFELVATCFDITGRAFKKDKSILK</sequence>
<dbReference type="Gene3D" id="3.10.129.10">
    <property type="entry name" value="Hotdog Thioesterase"/>
    <property type="match status" value="1"/>
</dbReference>
<organism evidence="1 2">
    <name type="scientific">Pedobacter flavus</name>
    <dbReference type="NCBI Taxonomy" id="3113906"/>
    <lineage>
        <taxon>Bacteria</taxon>
        <taxon>Pseudomonadati</taxon>
        <taxon>Bacteroidota</taxon>
        <taxon>Sphingobacteriia</taxon>
        <taxon>Sphingobacteriales</taxon>
        <taxon>Sphingobacteriaceae</taxon>
        <taxon>Pedobacter</taxon>
    </lineage>
</organism>
<evidence type="ECO:0000313" key="2">
    <source>
        <dbReference type="Proteomes" id="UP001337681"/>
    </source>
</evidence>
<dbReference type="RefSeq" id="WP_330146222.1">
    <property type="nucleotide sequence ID" value="NZ_JAZDQU010000002.1"/>
</dbReference>
<evidence type="ECO:0000313" key="1">
    <source>
        <dbReference type="EMBL" id="MEE1885323.1"/>
    </source>
</evidence>
<keyword evidence="2" id="KW-1185">Reference proteome</keyword>
<reference evidence="1 2" key="1">
    <citation type="submission" date="2024-01" db="EMBL/GenBank/DDBJ databases">
        <title>Pedobacter sp. nov., isolated from oil-contaminated soil.</title>
        <authorList>
            <person name="Le N.T.T."/>
        </authorList>
    </citation>
    <scope>NUCLEOTIDE SEQUENCE [LARGE SCALE GENOMIC DNA]</scope>
    <source>
        <strain evidence="1 2">VNH31</strain>
    </source>
</reference>
<proteinExistence type="predicted"/>
<gene>
    <name evidence="1" type="ORF">VRU49_07810</name>
</gene>
<comment type="caution">
    <text evidence="1">The sequence shown here is derived from an EMBL/GenBank/DDBJ whole genome shotgun (WGS) entry which is preliminary data.</text>
</comment>
<name>A0ABU7H2S9_9SPHI</name>
<dbReference type="EMBL" id="JAZDQU010000002">
    <property type="protein sequence ID" value="MEE1885323.1"/>
    <property type="molecule type" value="Genomic_DNA"/>
</dbReference>
<accession>A0ABU7H2S9</accession>
<dbReference type="Proteomes" id="UP001337681">
    <property type="component" value="Unassembled WGS sequence"/>
</dbReference>
<protein>
    <submittedName>
        <fullName evidence="1">Uncharacterized protein</fullName>
    </submittedName>
</protein>